<protein>
    <submittedName>
        <fullName evidence="2">DUF362 domain-containing protein</fullName>
    </submittedName>
</protein>
<dbReference type="RefSeq" id="WP_406700392.1">
    <property type="nucleotide sequence ID" value="NZ_CP155447.1"/>
</dbReference>
<feature type="domain" description="DUF362" evidence="1">
    <location>
        <begin position="137"/>
        <end position="334"/>
    </location>
</feature>
<proteinExistence type="predicted"/>
<dbReference type="Pfam" id="PF04015">
    <property type="entry name" value="DUF362"/>
    <property type="match status" value="1"/>
</dbReference>
<accession>A0AAU7CQI2</accession>
<sequence length="369" mass="40344">MSEKLTRTQLKNLERLGGVNPADQSFSRRQFLTQAGGTGLVIGGAVAGGLLARDQWGMEGVKPPPPVRLKDYSVVLSPSKPSLVVVRSSPPRAENFASRDEELQAREDQAFTMVKAALDAMGGDQGVSAFISKGDVVVIKPNVAFDKNPDLAATTQPDTVSAVVKLCFGAGARKVIVADNPINNPESCFFKTKVGEAAIRAGAELMMPQDSYFEQLYVGGETITGTWKMFYRPFREATKVIGISPVKDHNLCKATVTMKNWYGLLGNPRNQFHQNIHGIISDFALMMKPTFVIADGRKLLMRNGPTGGSLNDVKKGDTMVIGTDCTAVDSWCVKELLGKQRHEIIYLDKVISRGLGKDWRPQWTREITV</sequence>
<gene>
    <name evidence="2" type="ORF">V5E97_16410</name>
</gene>
<dbReference type="PROSITE" id="PS51318">
    <property type="entry name" value="TAT"/>
    <property type="match status" value="1"/>
</dbReference>
<dbReference type="InterPro" id="IPR007160">
    <property type="entry name" value="DUF362"/>
</dbReference>
<evidence type="ECO:0000259" key="1">
    <source>
        <dbReference type="Pfam" id="PF04015"/>
    </source>
</evidence>
<organism evidence="2">
    <name type="scientific">Singulisphaera sp. Ch08</name>
    <dbReference type="NCBI Taxonomy" id="3120278"/>
    <lineage>
        <taxon>Bacteria</taxon>
        <taxon>Pseudomonadati</taxon>
        <taxon>Planctomycetota</taxon>
        <taxon>Planctomycetia</taxon>
        <taxon>Isosphaerales</taxon>
        <taxon>Isosphaeraceae</taxon>
        <taxon>Singulisphaera</taxon>
    </lineage>
</organism>
<dbReference type="EMBL" id="CP155447">
    <property type="protein sequence ID" value="XBH07555.1"/>
    <property type="molecule type" value="Genomic_DNA"/>
</dbReference>
<evidence type="ECO:0000313" key="2">
    <source>
        <dbReference type="EMBL" id="XBH07555.1"/>
    </source>
</evidence>
<reference evidence="2" key="1">
    <citation type="submission" date="2024-05" db="EMBL/GenBank/DDBJ databases">
        <title>Planctomycetes of the genus Singulisphaera possess chitinolytic capabilities.</title>
        <authorList>
            <person name="Ivanova A."/>
        </authorList>
    </citation>
    <scope>NUCLEOTIDE SEQUENCE</scope>
    <source>
        <strain evidence="2">Ch08T</strain>
    </source>
</reference>
<name>A0AAU7CQI2_9BACT</name>
<dbReference type="AlphaFoldDB" id="A0AAU7CQI2"/>
<dbReference type="InterPro" id="IPR006311">
    <property type="entry name" value="TAT_signal"/>
</dbReference>